<evidence type="ECO:0000313" key="3">
    <source>
        <dbReference type="Proteomes" id="UP000184267"/>
    </source>
</evidence>
<reference evidence="2 3" key="1">
    <citation type="submission" date="2016-10" db="EMBL/GenBank/DDBJ databases">
        <title>Genome sequence of the basidiomycete white-rot fungus Trametes pubescens.</title>
        <authorList>
            <person name="Makela M.R."/>
            <person name="Granchi Z."/>
            <person name="Peng M."/>
            <person name="De Vries R.P."/>
            <person name="Grigoriev I."/>
            <person name="Riley R."/>
            <person name="Hilden K."/>
        </authorList>
    </citation>
    <scope>NUCLEOTIDE SEQUENCE [LARGE SCALE GENOMIC DNA]</scope>
    <source>
        <strain evidence="2 3">FBCC735</strain>
    </source>
</reference>
<keyword evidence="3" id="KW-1185">Reference proteome</keyword>
<dbReference type="PANTHER" id="PTHR46579">
    <property type="entry name" value="F5/8 TYPE C DOMAIN-CONTAINING PROTEIN-RELATED"/>
    <property type="match status" value="1"/>
</dbReference>
<dbReference type="OrthoDB" id="3248986at2759"/>
<sequence>MQAVDAEPDPAPGGDEPFPLSAETNCTQEDAARNLVPPAFSELPGIHLLYLQTVLQNIFKRETQEDAAARLADGYDLIEVTTGLPLPTYPKPARTLVTARRRLGLNVDHYIEKQPSCHICSKFYTFEQMSALPSASCIVSRCKGIIWGIKRNGAGVEKRVARKIQSYTPFLKSVARCLLRPDFVQHLHCSSERKAGRPPLRDDEQMHDFHDGLAYGQLELGIERIKLADGAVADVKTHRGAEPLRLVSAKRALSLGLYADWFGVISGRPHSCGAVYIVFNDLDRSVRFLQRNVLLLMNIAGPKEPSLEEMNHLLEPFVKEVNTLQRGVRFDVHGQLEPEDFFGDIKLRVFDVMGAHKCEGAVSHAHKTHMCNFCHATHAEINLPSGYDVENFRMCDDFEQLAFAWRSRDATSVRARKHILDEGGSRWTEFMAIPGWMPVSRAALDYMHNFYLGITKNLFMDFLVNGYLFNKKMWDQFDTIMVSIKWPSGIGHLPTNLGENHSLPKADQWRHWLNIQPTMLWLCWRDSDDRISRTAPDIPGNAKSTPTFLRNLKEIYDIFLYASIAERILASESISMEEVHCGHRYLRRCCEEMLRLGIHLVPNHNLAMHYPDFFRLFGPVYAWWLYAQERFNGEQERVNHNGKAGGETELTLLRNWVGKHRFYELLTSLPEAALPQEHAMVERIAKASGIVRGTLLNQLAWFAAGVTILKSKSVKKFANLRKLPPYVYSLLLDFAHRTWPDTQIADNFNCDPTAITFAADHCACKLPFISKGGAHYGSVADNCTDADRIACVNFADSRSPCRVLYHFELTVGNYTPVICSIVEHLQADDRIPAFPWSMYSTDLGVYVTYAERYQSPEVIMSTQLAAAVAVIPFTSKVLGEAHLLWAVHSFDRTGIEGNDDWFNDLAEELDANIPADD</sequence>
<name>A0A1M2VAL0_TRAPU</name>
<dbReference type="PANTHER" id="PTHR46579:SF1">
    <property type="entry name" value="F5_8 TYPE C DOMAIN-CONTAINING PROTEIN"/>
    <property type="match status" value="1"/>
</dbReference>
<feature type="region of interest" description="Disordered" evidence="1">
    <location>
        <begin position="1"/>
        <end position="22"/>
    </location>
</feature>
<organism evidence="2 3">
    <name type="scientific">Trametes pubescens</name>
    <name type="common">White-rot fungus</name>
    <dbReference type="NCBI Taxonomy" id="154538"/>
    <lineage>
        <taxon>Eukaryota</taxon>
        <taxon>Fungi</taxon>
        <taxon>Dikarya</taxon>
        <taxon>Basidiomycota</taxon>
        <taxon>Agaricomycotina</taxon>
        <taxon>Agaricomycetes</taxon>
        <taxon>Polyporales</taxon>
        <taxon>Polyporaceae</taxon>
        <taxon>Trametes</taxon>
    </lineage>
</organism>
<dbReference type="OMA" id="ERICTEQ"/>
<proteinExistence type="predicted"/>
<comment type="caution">
    <text evidence="2">The sequence shown here is derived from an EMBL/GenBank/DDBJ whole genome shotgun (WGS) entry which is preliminary data.</text>
</comment>
<evidence type="ECO:0008006" key="4">
    <source>
        <dbReference type="Google" id="ProtNLM"/>
    </source>
</evidence>
<evidence type="ECO:0000313" key="2">
    <source>
        <dbReference type="EMBL" id="OJT04609.1"/>
    </source>
</evidence>
<dbReference type="EMBL" id="MNAD01001529">
    <property type="protein sequence ID" value="OJT04609.1"/>
    <property type="molecule type" value="Genomic_DNA"/>
</dbReference>
<dbReference type="Proteomes" id="UP000184267">
    <property type="component" value="Unassembled WGS sequence"/>
</dbReference>
<protein>
    <recommendedName>
        <fullName evidence="4">Transposase family Tnp2 protein</fullName>
    </recommendedName>
</protein>
<evidence type="ECO:0000256" key="1">
    <source>
        <dbReference type="SAM" id="MobiDB-lite"/>
    </source>
</evidence>
<gene>
    <name evidence="2" type="ORF">TRAPUB_4674</name>
</gene>
<dbReference type="STRING" id="154538.A0A1M2VAL0"/>
<dbReference type="AlphaFoldDB" id="A0A1M2VAL0"/>
<accession>A0A1M2VAL0</accession>